<dbReference type="EMBL" id="RJSE01000007">
    <property type="protein sequence ID" value="RNL62015.1"/>
    <property type="molecule type" value="Genomic_DNA"/>
</dbReference>
<evidence type="ECO:0000313" key="2">
    <source>
        <dbReference type="Proteomes" id="UP000267128"/>
    </source>
</evidence>
<keyword evidence="2" id="KW-1185">Reference proteome</keyword>
<reference evidence="1 2" key="1">
    <citation type="submission" date="2018-11" db="EMBL/GenBank/DDBJ databases">
        <authorList>
            <person name="Li F."/>
        </authorList>
    </citation>
    <scope>NUCLEOTIDE SEQUENCE [LARGE SCALE GENOMIC DNA]</scope>
    <source>
        <strain evidence="1 2">Gsoil 097</strain>
    </source>
</reference>
<accession>A0A3N0CEZ3</accession>
<evidence type="ECO:0000313" key="1">
    <source>
        <dbReference type="EMBL" id="RNL62015.1"/>
    </source>
</evidence>
<gene>
    <name evidence="1" type="ORF">EFK50_09310</name>
</gene>
<protein>
    <submittedName>
        <fullName evidence="1">Uncharacterized protein</fullName>
    </submittedName>
</protein>
<dbReference type="AlphaFoldDB" id="A0A3N0CEZ3"/>
<dbReference type="Proteomes" id="UP000267128">
    <property type="component" value="Unassembled WGS sequence"/>
</dbReference>
<sequence>MALNDATTTRGRIEVWRDGTICGKTREQLEKLGAEYEAPVPATGWFRVSEIEYGAYGNAIRFAATYEVNCQYVAGPPGYEGSVAVNGSLAPVPPAPPTPGPVTGLKAVNEDPFSWGYNTTTLTWNGPAGFDVNLERIQSSNHAKLHPVINAFDTLQYRGRAGRYVEGKIDFMDTRTYRALARGATGRLGPMTLLTVLGTRLSIPEPKQRITIGDEATFSGRLTEAWDYVRVADVMKGPPLAGRTVVLCRQSVLEDAQRACVPVDRTTTDADGRFTLSARPLKNSRYDIAVPPTPTMLGNSSRVINANVSPHADLRASAAEQNARSSVRRGSVIRFTTSRARAGSRGFIRLQRYDGRTWRTVATKKLGTGGKRLAVPYREHKRGLQAYRVVKPGDAHHVNGYSRTVRVRVR</sequence>
<comment type="caution">
    <text evidence="1">The sequence shown here is derived from an EMBL/GenBank/DDBJ whole genome shotgun (WGS) entry which is preliminary data.</text>
</comment>
<name>A0A3N0CEZ3_9ACTN</name>
<organism evidence="1 2">
    <name type="scientific">Nocardioides marmoriginsengisoli</name>
    <dbReference type="NCBI Taxonomy" id="661483"/>
    <lineage>
        <taxon>Bacteria</taxon>
        <taxon>Bacillati</taxon>
        <taxon>Actinomycetota</taxon>
        <taxon>Actinomycetes</taxon>
        <taxon>Propionibacteriales</taxon>
        <taxon>Nocardioidaceae</taxon>
        <taxon>Nocardioides</taxon>
    </lineage>
</organism>
<proteinExistence type="predicted"/>